<organism evidence="2 3">
    <name type="scientific">Caulifigura coniformis</name>
    <dbReference type="NCBI Taxonomy" id="2527983"/>
    <lineage>
        <taxon>Bacteria</taxon>
        <taxon>Pseudomonadati</taxon>
        <taxon>Planctomycetota</taxon>
        <taxon>Planctomycetia</taxon>
        <taxon>Planctomycetales</taxon>
        <taxon>Planctomycetaceae</taxon>
        <taxon>Caulifigura</taxon>
    </lineage>
</organism>
<name>A0A517SG30_9PLAN</name>
<dbReference type="EMBL" id="CP036271">
    <property type="protein sequence ID" value="QDT55095.1"/>
    <property type="molecule type" value="Genomic_DNA"/>
</dbReference>
<evidence type="ECO:0000313" key="3">
    <source>
        <dbReference type="Proteomes" id="UP000315700"/>
    </source>
</evidence>
<sequence precursor="true">MSNRFAVGTFVFAAAMSVILTFQAHLNAQQKRPEPAPIGTINDLENNQVVPAAPRQDVGRRQWEYKIVNGVTTLDQLGNDGWELVAVTRDDSKVRELFLKRPK</sequence>
<dbReference type="AlphaFoldDB" id="A0A517SG30"/>
<protein>
    <recommendedName>
        <fullName evidence="4">PepSY domain-containing protein</fullName>
    </recommendedName>
</protein>
<feature type="signal peptide" evidence="1">
    <location>
        <begin position="1"/>
        <end position="24"/>
    </location>
</feature>
<dbReference type="KEGG" id="ccos:Pan44_31360"/>
<evidence type="ECO:0008006" key="4">
    <source>
        <dbReference type="Google" id="ProtNLM"/>
    </source>
</evidence>
<keyword evidence="1" id="KW-0732">Signal</keyword>
<proteinExistence type="predicted"/>
<gene>
    <name evidence="2" type="ORF">Pan44_31360</name>
</gene>
<evidence type="ECO:0000256" key="1">
    <source>
        <dbReference type="SAM" id="SignalP"/>
    </source>
</evidence>
<reference evidence="2 3" key="1">
    <citation type="submission" date="2019-02" db="EMBL/GenBank/DDBJ databases">
        <title>Deep-cultivation of Planctomycetes and their phenomic and genomic characterization uncovers novel biology.</title>
        <authorList>
            <person name="Wiegand S."/>
            <person name="Jogler M."/>
            <person name="Boedeker C."/>
            <person name="Pinto D."/>
            <person name="Vollmers J."/>
            <person name="Rivas-Marin E."/>
            <person name="Kohn T."/>
            <person name="Peeters S.H."/>
            <person name="Heuer A."/>
            <person name="Rast P."/>
            <person name="Oberbeckmann S."/>
            <person name="Bunk B."/>
            <person name="Jeske O."/>
            <person name="Meyerdierks A."/>
            <person name="Storesund J.E."/>
            <person name="Kallscheuer N."/>
            <person name="Luecker S."/>
            <person name="Lage O.M."/>
            <person name="Pohl T."/>
            <person name="Merkel B.J."/>
            <person name="Hornburger P."/>
            <person name="Mueller R.-W."/>
            <person name="Bruemmer F."/>
            <person name="Labrenz M."/>
            <person name="Spormann A.M."/>
            <person name="Op den Camp H."/>
            <person name="Overmann J."/>
            <person name="Amann R."/>
            <person name="Jetten M.S.M."/>
            <person name="Mascher T."/>
            <person name="Medema M.H."/>
            <person name="Devos D.P."/>
            <person name="Kaster A.-K."/>
            <person name="Ovreas L."/>
            <person name="Rohde M."/>
            <person name="Galperin M.Y."/>
            <person name="Jogler C."/>
        </authorList>
    </citation>
    <scope>NUCLEOTIDE SEQUENCE [LARGE SCALE GENOMIC DNA]</scope>
    <source>
        <strain evidence="2 3">Pan44</strain>
    </source>
</reference>
<dbReference type="RefSeq" id="WP_145030886.1">
    <property type="nucleotide sequence ID" value="NZ_CP036271.1"/>
</dbReference>
<keyword evidence="3" id="KW-1185">Reference proteome</keyword>
<accession>A0A517SG30</accession>
<dbReference type="Proteomes" id="UP000315700">
    <property type="component" value="Chromosome"/>
</dbReference>
<feature type="chain" id="PRO_5021727131" description="PepSY domain-containing protein" evidence="1">
    <location>
        <begin position="25"/>
        <end position="103"/>
    </location>
</feature>
<dbReference type="OrthoDB" id="3215124at2"/>
<dbReference type="InParanoid" id="A0A517SG30"/>
<evidence type="ECO:0000313" key="2">
    <source>
        <dbReference type="EMBL" id="QDT55095.1"/>
    </source>
</evidence>